<keyword evidence="4 7" id="KW-0812">Transmembrane</keyword>
<dbReference type="PROSITE" id="PS50928">
    <property type="entry name" value="ABC_TM1"/>
    <property type="match status" value="1"/>
</dbReference>
<dbReference type="Gene3D" id="1.10.3720.10">
    <property type="entry name" value="MetI-like"/>
    <property type="match status" value="1"/>
</dbReference>
<dbReference type="EMBL" id="LDRT01000069">
    <property type="protein sequence ID" value="KTR93920.1"/>
    <property type="molecule type" value="Genomic_DNA"/>
</dbReference>
<dbReference type="InterPro" id="IPR035906">
    <property type="entry name" value="MetI-like_sf"/>
</dbReference>
<evidence type="ECO:0000256" key="5">
    <source>
        <dbReference type="ARBA" id="ARBA00022989"/>
    </source>
</evidence>
<keyword evidence="5 7" id="KW-1133">Transmembrane helix</keyword>
<feature type="transmembrane region" description="Helical" evidence="7">
    <location>
        <begin position="134"/>
        <end position="157"/>
    </location>
</feature>
<dbReference type="SUPFAM" id="SSF161098">
    <property type="entry name" value="MetI-like"/>
    <property type="match status" value="1"/>
</dbReference>
<dbReference type="GO" id="GO:0005886">
    <property type="term" value="C:plasma membrane"/>
    <property type="evidence" value="ECO:0007669"/>
    <property type="project" value="UniProtKB-SubCell"/>
</dbReference>
<dbReference type="PANTHER" id="PTHR43163:SF7">
    <property type="entry name" value="DIPEPTIDE-TRANSPORT INTEGRAL MEMBRANE PROTEIN ABC TRANSPORTER DPPB-RELATED"/>
    <property type="match status" value="1"/>
</dbReference>
<dbReference type="InterPro" id="IPR000515">
    <property type="entry name" value="MetI-like"/>
</dbReference>
<evidence type="ECO:0000256" key="3">
    <source>
        <dbReference type="ARBA" id="ARBA00022475"/>
    </source>
</evidence>
<evidence type="ECO:0000313" key="10">
    <source>
        <dbReference type="Proteomes" id="UP000075025"/>
    </source>
</evidence>
<reference evidence="9 10" key="1">
    <citation type="journal article" date="2016" name="Front. Microbiol.">
        <title>Genomic Resource of Rice Seed Associated Bacteria.</title>
        <authorList>
            <person name="Midha S."/>
            <person name="Bansal K."/>
            <person name="Sharma S."/>
            <person name="Kumar N."/>
            <person name="Patil P.P."/>
            <person name="Chaudhry V."/>
            <person name="Patil P.B."/>
        </authorList>
    </citation>
    <scope>NUCLEOTIDE SEQUENCE [LARGE SCALE GENOMIC DNA]</scope>
    <source>
        <strain evidence="9 10">NS220</strain>
    </source>
</reference>
<feature type="transmembrane region" description="Helical" evidence="7">
    <location>
        <begin position="235"/>
        <end position="257"/>
    </location>
</feature>
<comment type="subcellular location">
    <subcellularLocation>
        <location evidence="1 7">Cell membrane</location>
        <topology evidence="1 7">Multi-pass membrane protein</topology>
    </subcellularLocation>
</comment>
<sequence length="310" mass="33065">MRFARAAGARLIEVGIVFLGVTFIIYAMVWALPGDPIAALGGDRPLPAAVVAELRRQFHLDDPLLLQYLRYLGGLFTGDLGTTFDGVPVADRMSARWPVTITLAITAWVIEVVLGVLLGLVAGLRKNSWIDRGVLLTTILATSIPIFVVAVGAQLIFGLQLKWLPIAGTTAGWPTAYILPAAVIAIFGLAAIARLMRGSVIDTLQSDFVRTLRAKGVPRRTIVGTHVMRNSVAPVLTFVAIDLGYLLGGAVVVEGVFNLPGIGQLLFTAIRTHEGPTVVGVGTTLILIFLALSLLVDLVNSALDPRIRHV</sequence>
<dbReference type="Pfam" id="PF19300">
    <property type="entry name" value="BPD_transp_1_N"/>
    <property type="match status" value="1"/>
</dbReference>
<evidence type="ECO:0000313" key="9">
    <source>
        <dbReference type="EMBL" id="KTR93920.1"/>
    </source>
</evidence>
<protein>
    <submittedName>
        <fullName evidence="9">ABC transporter permease</fullName>
    </submittedName>
</protein>
<comment type="caution">
    <text evidence="9">The sequence shown here is derived from an EMBL/GenBank/DDBJ whole genome shotgun (WGS) entry which is preliminary data.</text>
</comment>
<feature type="transmembrane region" description="Helical" evidence="7">
    <location>
        <begin position="12"/>
        <end position="32"/>
    </location>
</feature>
<feature type="transmembrane region" description="Helical" evidence="7">
    <location>
        <begin position="101"/>
        <end position="122"/>
    </location>
</feature>
<keyword evidence="2 7" id="KW-0813">Transport</keyword>
<evidence type="ECO:0000256" key="1">
    <source>
        <dbReference type="ARBA" id="ARBA00004651"/>
    </source>
</evidence>
<evidence type="ECO:0000256" key="4">
    <source>
        <dbReference type="ARBA" id="ARBA00022692"/>
    </source>
</evidence>
<evidence type="ECO:0000256" key="7">
    <source>
        <dbReference type="RuleBase" id="RU363032"/>
    </source>
</evidence>
<feature type="domain" description="ABC transmembrane type-1" evidence="8">
    <location>
        <begin position="97"/>
        <end position="296"/>
    </location>
</feature>
<keyword evidence="3" id="KW-1003">Cell membrane</keyword>
<dbReference type="Proteomes" id="UP000075025">
    <property type="component" value="Unassembled WGS sequence"/>
</dbReference>
<name>A0A147EWI2_MICTE</name>
<evidence type="ECO:0000256" key="2">
    <source>
        <dbReference type="ARBA" id="ARBA00022448"/>
    </source>
</evidence>
<proteinExistence type="inferred from homology"/>
<organism evidence="9 10">
    <name type="scientific">Microbacterium testaceum</name>
    <name type="common">Aureobacterium testaceum</name>
    <name type="synonym">Brevibacterium testaceum</name>
    <dbReference type="NCBI Taxonomy" id="2033"/>
    <lineage>
        <taxon>Bacteria</taxon>
        <taxon>Bacillati</taxon>
        <taxon>Actinomycetota</taxon>
        <taxon>Actinomycetes</taxon>
        <taxon>Micrococcales</taxon>
        <taxon>Microbacteriaceae</taxon>
        <taxon>Microbacterium</taxon>
    </lineage>
</organism>
<dbReference type="AlphaFoldDB" id="A0A147EWI2"/>
<evidence type="ECO:0000256" key="6">
    <source>
        <dbReference type="ARBA" id="ARBA00023136"/>
    </source>
</evidence>
<dbReference type="RefSeq" id="WP_058624078.1">
    <property type="nucleotide sequence ID" value="NZ_LDRT01000069.1"/>
</dbReference>
<comment type="similarity">
    <text evidence="7">Belongs to the binding-protein-dependent transport system permease family.</text>
</comment>
<dbReference type="InterPro" id="IPR045621">
    <property type="entry name" value="BPD_transp_1_N"/>
</dbReference>
<gene>
    <name evidence="9" type="ORF">NS220_10960</name>
</gene>
<dbReference type="GO" id="GO:0055085">
    <property type="term" value="P:transmembrane transport"/>
    <property type="evidence" value="ECO:0007669"/>
    <property type="project" value="InterPro"/>
</dbReference>
<keyword evidence="6 7" id="KW-0472">Membrane</keyword>
<dbReference type="CDD" id="cd06261">
    <property type="entry name" value="TM_PBP2"/>
    <property type="match status" value="1"/>
</dbReference>
<dbReference type="PATRIC" id="fig|2033.6.peg.3333"/>
<dbReference type="PANTHER" id="PTHR43163">
    <property type="entry name" value="DIPEPTIDE TRANSPORT SYSTEM PERMEASE PROTEIN DPPB-RELATED"/>
    <property type="match status" value="1"/>
</dbReference>
<evidence type="ECO:0000259" key="8">
    <source>
        <dbReference type="PROSITE" id="PS50928"/>
    </source>
</evidence>
<feature type="transmembrane region" description="Helical" evidence="7">
    <location>
        <begin position="277"/>
        <end position="299"/>
    </location>
</feature>
<feature type="transmembrane region" description="Helical" evidence="7">
    <location>
        <begin position="177"/>
        <end position="196"/>
    </location>
</feature>
<accession>A0A147EWI2</accession>
<dbReference type="Pfam" id="PF00528">
    <property type="entry name" value="BPD_transp_1"/>
    <property type="match status" value="1"/>
</dbReference>